<organism evidence="2 3">
    <name type="scientific">Trichonephila inaurata madagascariensis</name>
    <dbReference type="NCBI Taxonomy" id="2747483"/>
    <lineage>
        <taxon>Eukaryota</taxon>
        <taxon>Metazoa</taxon>
        <taxon>Ecdysozoa</taxon>
        <taxon>Arthropoda</taxon>
        <taxon>Chelicerata</taxon>
        <taxon>Arachnida</taxon>
        <taxon>Araneae</taxon>
        <taxon>Araneomorphae</taxon>
        <taxon>Entelegynae</taxon>
        <taxon>Araneoidea</taxon>
        <taxon>Nephilidae</taxon>
        <taxon>Trichonephila</taxon>
        <taxon>Trichonephila inaurata</taxon>
    </lineage>
</organism>
<dbReference type="Proteomes" id="UP000886998">
    <property type="component" value="Unassembled WGS sequence"/>
</dbReference>
<evidence type="ECO:0000313" key="3">
    <source>
        <dbReference type="Proteomes" id="UP000886998"/>
    </source>
</evidence>
<protein>
    <recommendedName>
        <fullName evidence="4">Steroid 5-alpha reductase C-terminal domain-containing protein</fullName>
    </recommendedName>
</protein>
<dbReference type="Pfam" id="PF06966">
    <property type="entry name" value="DUF1295"/>
    <property type="match status" value="1"/>
</dbReference>
<evidence type="ECO:0008006" key="4">
    <source>
        <dbReference type="Google" id="ProtNLM"/>
    </source>
</evidence>
<feature type="transmembrane region" description="Helical" evidence="1">
    <location>
        <begin position="112"/>
        <end position="133"/>
    </location>
</feature>
<gene>
    <name evidence="2" type="ORF">TNIN_500111</name>
</gene>
<evidence type="ECO:0000256" key="1">
    <source>
        <dbReference type="SAM" id="Phobius"/>
    </source>
</evidence>
<dbReference type="Gene3D" id="1.20.120.1630">
    <property type="match status" value="1"/>
</dbReference>
<keyword evidence="1" id="KW-0812">Transmembrane</keyword>
<dbReference type="AlphaFoldDB" id="A0A8X6XW85"/>
<evidence type="ECO:0000313" key="2">
    <source>
        <dbReference type="EMBL" id="GFY60253.1"/>
    </source>
</evidence>
<dbReference type="PROSITE" id="PS50244">
    <property type="entry name" value="S5A_REDUCTASE"/>
    <property type="match status" value="1"/>
</dbReference>
<feature type="transmembrane region" description="Helical" evidence="1">
    <location>
        <begin position="16"/>
        <end position="37"/>
    </location>
</feature>
<dbReference type="InterPro" id="IPR010721">
    <property type="entry name" value="UstE-like"/>
</dbReference>
<sequence length="266" mass="30837">MGTAATKMFDFLNSPLFELSTVDFGIQFSVFIVSAFLKTEKFYDLTGSLTFIVLSHLCTKWIPERSLRQQIQSGMILTWAVRLGTFLFIRVLKSGKDRRFDKCRDNPKLFFVYWTMQGVWVFITLLPSLLLLSRPDFVPLSNRDYFGFSLWILGFGIEVTADFQKSVFTNMAENKGKYINTGLWSISRHPNYLGEILLWFGLYFSASSTFKGKEILCVLCPIFDMFLITRVSGIPLLEKHGMQKWGKDPQYIHYVKNTALLIPYLW</sequence>
<dbReference type="PANTHER" id="PTHR32251">
    <property type="entry name" value="3-OXO-5-ALPHA-STEROID 4-DEHYDROGENASE"/>
    <property type="match status" value="1"/>
</dbReference>
<keyword evidence="3" id="KW-1185">Reference proteome</keyword>
<comment type="caution">
    <text evidence="2">The sequence shown here is derived from an EMBL/GenBank/DDBJ whole genome shotgun (WGS) entry which is preliminary data.</text>
</comment>
<keyword evidence="1" id="KW-1133">Transmembrane helix</keyword>
<reference evidence="2" key="1">
    <citation type="submission" date="2020-08" db="EMBL/GenBank/DDBJ databases">
        <title>Multicomponent nature underlies the extraordinary mechanical properties of spider dragline silk.</title>
        <authorList>
            <person name="Kono N."/>
            <person name="Nakamura H."/>
            <person name="Mori M."/>
            <person name="Yoshida Y."/>
            <person name="Ohtoshi R."/>
            <person name="Malay A.D."/>
            <person name="Moran D.A.P."/>
            <person name="Tomita M."/>
            <person name="Numata K."/>
            <person name="Arakawa K."/>
        </authorList>
    </citation>
    <scope>NUCLEOTIDE SEQUENCE</scope>
</reference>
<dbReference type="PANTHER" id="PTHR32251:SF17">
    <property type="entry name" value="STEROID 5-ALPHA REDUCTASE C-TERMINAL DOMAIN-CONTAINING PROTEIN"/>
    <property type="match status" value="1"/>
</dbReference>
<dbReference type="OrthoDB" id="67965at2759"/>
<accession>A0A8X6XW85</accession>
<keyword evidence="1" id="KW-0472">Membrane</keyword>
<proteinExistence type="predicted"/>
<dbReference type="EMBL" id="BMAV01013066">
    <property type="protein sequence ID" value="GFY60253.1"/>
    <property type="molecule type" value="Genomic_DNA"/>
</dbReference>
<name>A0A8X6XW85_9ARAC</name>
<feature type="transmembrane region" description="Helical" evidence="1">
    <location>
        <begin position="145"/>
        <end position="163"/>
    </location>
</feature>
<dbReference type="GO" id="GO:0016020">
    <property type="term" value="C:membrane"/>
    <property type="evidence" value="ECO:0007669"/>
    <property type="project" value="TreeGrafter"/>
</dbReference>